<gene>
    <name evidence="2" type="ORF">OXX778_LOCUS20044</name>
</gene>
<comment type="caution">
    <text evidence="2">The sequence shown here is derived from an EMBL/GenBank/DDBJ whole genome shotgun (WGS) entry which is preliminary data.</text>
</comment>
<organism evidence="2 3">
    <name type="scientific">Brachionus calyciflorus</name>
    <dbReference type="NCBI Taxonomy" id="104777"/>
    <lineage>
        <taxon>Eukaryota</taxon>
        <taxon>Metazoa</taxon>
        <taxon>Spiralia</taxon>
        <taxon>Gnathifera</taxon>
        <taxon>Rotifera</taxon>
        <taxon>Eurotatoria</taxon>
        <taxon>Monogononta</taxon>
        <taxon>Pseudotrocha</taxon>
        <taxon>Ploima</taxon>
        <taxon>Brachionidae</taxon>
        <taxon>Brachionus</taxon>
    </lineage>
</organism>
<dbReference type="SMART" id="SM00222">
    <property type="entry name" value="Sec7"/>
    <property type="match status" value="1"/>
</dbReference>
<dbReference type="Gene3D" id="1.10.1000.11">
    <property type="entry name" value="Arf Nucleotide-binding Site Opener,domain 2"/>
    <property type="match status" value="1"/>
</dbReference>
<evidence type="ECO:0000313" key="2">
    <source>
        <dbReference type="EMBL" id="CAF1077799.1"/>
    </source>
</evidence>
<dbReference type="OrthoDB" id="430364at2759"/>
<dbReference type="EMBL" id="CAJNOC010006428">
    <property type="protein sequence ID" value="CAF1077799.1"/>
    <property type="molecule type" value="Genomic_DNA"/>
</dbReference>
<dbReference type="Proteomes" id="UP000663879">
    <property type="component" value="Unassembled WGS sequence"/>
</dbReference>
<dbReference type="PANTHER" id="PTHR10663">
    <property type="entry name" value="GUANYL-NUCLEOTIDE EXCHANGE FACTOR"/>
    <property type="match status" value="1"/>
</dbReference>
<dbReference type="Pfam" id="PF01369">
    <property type="entry name" value="Sec7"/>
    <property type="match status" value="1"/>
</dbReference>
<dbReference type="InterPro" id="IPR000904">
    <property type="entry name" value="Sec7_dom"/>
</dbReference>
<dbReference type="GO" id="GO:0032012">
    <property type="term" value="P:regulation of ARF protein signal transduction"/>
    <property type="evidence" value="ECO:0007669"/>
    <property type="project" value="InterPro"/>
</dbReference>
<name>A0A814MFL3_9BILA</name>
<dbReference type="AlphaFoldDB" id="A0A814MFL3"/>
<evidence type="ECO:0000313" key="3">
    <source>
        <dbReference type="Proteomes" id="UP000663879"/>
    </source>
</evidence>
<reference evidence="2" key="1">
    <citation type="submission" date="2021-02" db="EMBL/GenBank/DDBJ databases">
        <authorList>
            <person name="Nowell W R."/>
        </authorList>
    </citation>
    <scope>NUCLEOTIDE SEQUENCE</scope>
    <source>
        <strain evidence="2">Ploen Becks lab</strain>
    </source>
</reference>
<dbReference type="PANTHER" id="PTHR10663:SF372">
    <property type="entry name" value="F-BOX ONLY PROTEIN 8"/>
    <property type="match status" value="1"/>
</dbReference>
<keyword evidence="3" id="KW-1185">Reference proteome</keyword>
<sequence length="142" mass="16385">MIVKIKYLADKQVLENVVILHNFENQFLPTALRKFFSKIEAPNERNSYLTFLLEKFSKRFCSCNPQLGLNEDAVYILCFSLILLSVDLSSPAVKNKMSKREFIKNTRNALPDLNPDFTGHLYDNIYLNGSVASKSRIDEEFL</sequence>
<dbReference type="PROSITE" id="PS50190">
    <property type="entry name" value="SEC7"/>
    <property type="match status" value="1"/>
</dbReference>
<evidence type="ECO:0000259" key="1">
    <source>
        <dbReference type="PROSITE" id="PS50190"/>
    </source>
</evidence>
<dbReference type="SUPFAM" id="SSF48425">
    <property type="entry name" value="Sec7 domain"/>
    <property type="match status" value="1"/>
</dbReference>
<protein>
    <recommendedName>
        <fullName evidence="1">SEC7 domain-containing protein</fullName>
    </recommendedName>
</protein>
<feature type="domain" description="SEC7" evidence="1">
    <location>
        <begin position="7"/>
        <end position="128"/>
    </location>
</feature>
<accession>A0A814MFL3</accession>
<proteinExistence type="predicted"/>
<dbReference type="GO" id="GO:0005085">
    <property type="term" value="F:guanyl-nucleotide exchange factor activity"/>
    <property type="evidence" value="ECO:0007669"/>
    <property type="project" value="InterPro"/>
</dbReference>
<dbReference type="InterPro" id="IPR035999">
    <property type="entry name" value="Sec7_dom_sf"/>
</dbReference>
<dbReference type="InterPro" id="IPR023394">
    <property type="entry name" value="Sec7_C_sf"/>
</dbReference>